<evidence type="ECO:0000256" key="1">
    <source>
        <dbReference type="SAM" id="MobiDB-lite"/>
    </source>
</evidence>
<organism evidence="2 3">
    <name type="scientific">Effrenium voratum</name>
    <dbReference type="NCBI Taxonomy" id="2562239"/>
    <lineage>
        <taxon>Eukaryota</taxon>
        <taxon>Sar</taxon>
        <taxon>Alveolata</taxon>
        <taxon>Dinophyceae</taxon>
        <taxon>Suessiales</taxon>
        <taxon>Symbiodiniaceae</taxon>
        <taxon>Effrenium</taxon>
    </lineage>
</organism>
<sequence length="83" mass="8995">MDGTQPGRGSSSDGADAGDEGEESDTGFRCRAVASDVPALLRNLYEQRDAGEVCFVRGAKDLEMTAQLLESYMTHVLLMLPER</sequence>
<comment type="caution">
    <text evidence="2">The sequence shown here is derived from an EMBL/GenBank/DDBJ whole genome shotgun (WGS) entry which is preliminary data.</text>
</comment>
<accession>A0AA36JPT5</accession>
<gene>
    <name evidence="2" type="ORF">EVOR1521_LOCUS30571</name>
</gene>
<feature type="compositionally biased region" description="Acidic residues" evidence="1">
    <location>
        <begin position="16"/>
        <end position="25"/>
    </location>
</feature>
<evidence type="ECO:0000313" key="2">
    <source>
        <dbReference type="EMBL" id="CAJ1409485.1"/>
    </source>
</evidence>
<name>A0AA36JPT5_9DINO</name>
<keyword evidence="3" id="KW-1185">Reference proteome</keyword>
<feature type="region of interest" description="Disordered" evidence="1">
    <location>
        <begin position="1"/>
        <end position="29"/>
    </location>
</feature>
<dbReference type="Proteomes" id="UP001178507">
    <property type="component" value="Unassembled WGS sequence"/>
</dbReference>
<proteinExistence type="predicted"/>
<protein>
    <submittedName>
        <fullName evidence="2">Uncharacterized protein</fullName>
    </submittedName>
</protein>
<dbReference type="AlphaFoldDB" id="A0AA36JPT5"/>
<reference evidence="2" key="1">
    <citation type="submission" date="2023-08" db="EMBL/GenBank/DDBJ databases">
        <authorList>
            <person name="Chen Y."/>
            <person name="Shah S."/>
            <person name="Dougan E. K."/>
            <person name="Thang M."/>
            <person name="Chan C."/>
        </authorList>
    </citation>
    <scope>NUCLEOTIDE SEQUENCE</scope>
</reference>
<evidence type="ECO:0000313" key="3">
    <source>
        <dbReference type="Proteomes" id="UP001178507"/>
    </source>
</evidence>
<dbReference type="EMBL" id="CAUJNA010003771">
    <property type="protein sequence ID" value="CAJ1409485.1"/>
    <property type="molecule type" value="Genomic_DNA"/>
</dbReference>